<evidence type="ECO:0000313" key="3">
    <source>
        <dbReference type="Proteomes" id="UP001497744"/>
    </source>
</evidence>
<dbReference type="InterPro" id="IPR024751">
    <property type="entry name" value="VESA1"/>
</dbReference>
<keyword evidence="1" id="KW-0472">Membrane</keyword>
<dbReference type="GeneID" id="94194088"/>
<feature type="transmembrane region" description="Helical" evidence="1">
    <location>
        <begin position="30"/>
        <end position="52"/>
    </location>
</feature>
<dbReference type="Proteomes" id="UP001497744">
    <property type="component" value="Unassembled WGS sequence"/>
</dbReference>
<sequence>MGRPNSYVSTYKEAQWSDDLSSSSENANTVASIFIGLMPLLYFGVTYLYWWCWSRQSYYWGKQDIDSQTIKIFLSTLGFSTNTLENKNGSEVVKLLIEDDIYGFNELKQAFGSGTSYYSYSNILLQLEQKATKIGINWPLTSCQKLSKAYLKSQFATPEQTDQTLQKIKTSLESAKSSCLSYGD</sequence>
<accession>A0AAV4LSK0</accession>
<dbReference type="AlphaFoldDB" id="A0AAV4LSK0"/>
<name>A0AAV4LSK0_BABCB</name>
<gene>
    <name evidence="2" type="ORF">BcabD6B2_20420</name>
</gene>
<keyword evidence="3" id="KW-1185">Reference proteome</keyword>
<evidence type="ECO:0000313" key="2">
    <source>
        <dbReference type="EMBL" id="GIX62607.1"/>
    </source>
</evidence>
<keyword evidence="1" id="KW-1133">Transmembrane helix</keyword>
<dbReference type="RefSeq" id="XP_067714676.1">
    <property type="nucleotide sequence ID" value="XM_067858575.1"/>
</dbReference>
<organism evidence="2 3">
    <name type="scientific">Babesia caballi</name>
    <dbReference type="NCBI Taxonomy" id="5871"/>
    <lineage>
        <taxon>Eukaryota</taxon>
        <taxon>Sar</taxon>
        <taxon>Alveolata</taxon>
        <taxon>Apicomplexa</taxon>
        <taxon>Aconoidasida</taxon>
        <taxon>Piroplasmida</taxon>
        <taxon>Babesiidae</taxon>
        <taxon>Babesia</taxon>
    </lineage>
</organism>
<reference evidence="2 3" key="1">
    <citation type="submission" date="2021-06" db="EMBL/GenBank/DDBJ databases">
        <title>Genome sequence of Babesia caballi.</title>
        <authorList>
            <person name="Yamagishi J."/>
            <person name="Kidaka T."/>
            <person name="Ochi A."/>
        </authorList>
    </citation>
    <scope>NUCLEOTIDE SEQUENCE [LARGE SCALE GENOMIC DNA]</scope>
    <source>
        <strain evidence="2">USDA-D6B2</strain>
    </source>
</reference>
<evidence type="ECO:0000256" key="1">
    <source>
        <dbReference type="SAM" id="Phobius"/>
    </source>
</evidence>
<dbReference type="Pfam" id="PF12785">
    <property type="entry name" value="VESA1_N"/>
    <property type="match status" value="1"/>
</dbReference>
<comment type="caution">
    <text evidence="2">The sequence shown here is derived from an EMBL/GenBank/DDBJ whole genome shotgun (WGS) entry which is preliminary data.</text>
</comment>
<keyword evidence="1" id="KW-0812">Transmembrane</keyword>
<proteinExistence type="predicted"/>
<protein>
    <submittedName>
        <fullName evidence="2">Variant erythrocyte surface antigen-1, alpha subunit</fullName>
    </submittedName>
</protein>
<dbReference type="EMBL" id="BPLF01000002">
    <property type="protein sequence ID" value="GIX62607.1"/>
    <property type="molecule type" value="Genomic_DNA"/>
</dbReference>